<feature type="region of interest" description="Disordered" evidence="1">
    <location>
        <begin position="409"/>
        <end position="468"/>
    </location>
</feature>
<gene>
    <name evidence="3" type="ORF">FJTKL_09291</name>
</gene>
<organism evidence="3 4">
    <name type="scientific">Diaporthe vaccinii</name>
    <dbReference type="NCBI Taxonomy" id="105482"/>
    <lineage>
        <taxon>Eukaryota</taxon>
        <taxon>Fungi</taxon>
        <taxon>Dikarya</taxon>
        <taxon>Ascomycota</taxon>
        <taxon>Pezizomycotina</taxon>
        <taxon>Sordariomycetes</taxon>
        <taxon>Sordariomycetidae</taxon>
        <taxon>Diaporthales</taxon>
        <taxon>Diaporthaceae</taxon>
        <taxon>Diaporthe</taxon>
        <taxon>Diaporthe eres species complex</taxon>
    </lineage>
</organism>
<reference evidence="3 4" key="1">
    <citation type="submission" date="2024-03" db="EMBL/GenBank/DDBJ databases">
        <title>A high-quality draft genome sequence of Diaporthe vaccinii, a causative agent of upright dieback and viscid rot disease in cranberry plants.</title>
        <authorList>
            <person name="Sarrasin M."/>
            <person name="Lang B.F."/>
            <person name="Burger G."/>
        </authorList>
    </citation>
    <scope>NUCLEOTIDE SEQUENCE [LARGE SCALE GENOMIC DNA]</scope>
    <source>
        <strain evidence="3 4">IS7</strain>
    </source>
</reference>
<keyword evidence="2" id="KW-0472">Membrane</keyword>
<evidence type="ECO:0008006" key="5">
    <source>
        <dbReference type="Google" id="ProtNLM"/>
    </source>
</evidence>
<feature type="region of interest" description="Disordered" evidence="1">
    <location>
        <begin position="704"/>
        <end position="732"/>
    </location>
</feature>
<evidence type="ECO:0000256" key="1">
    <source>
        <dbReference type="SAM" id="MobiDB-lite"/>
    </source>
</evidence>
<evidence type="ECO:0000256" key="2">
    <source>
        <dbReference type="SAM" id="Phobius"/>
    </source>
</evidence>
<feature type="compositionally biased region" description="Basic and acidic residues" evidence="1">
    <location>
        <begin position="572"/>
        <end position="583"/>
    </location>
</feature>
<feature type="compositionally biased region" description="Polar residues" evidence="1">
    <location>
        <begin position="625"/>
        <end position="634"/>
    </location>
</feature>
<evidence type="ECO:0000313" key="4">
    <source>
        <dbReference type="Proteomes" id="UP001600888"/>
    </source>
</evidence>
<evidence type="ECO:0000313" key="3">
    <source>
        <dbReference type="EMBL" id="KAL2284087.1"/>
    </source>
</evidence>
<protein>
    <recommendedName>
        <fullName evidence="5">Transcription factor Cys6</fullName>
    </recommendedName>
</protein>
<feature type="transmembrane region" description="Helical" evidence="2">
    <location>
        <begin position="750"/>
        <end position="773"/>
    </location>
</feature>
<name>A0ABR4ENT0_9PEZI</name>
<dbReference type="EMBL" id="JBAWTH010000039">
    <property type="protein sequence ID" value="KAL2284087.1"/>
    <property type="molecule type" value="Genomic_DNA"/>
</dbReference>
<dbReference type="Proteomes" id="UP001600888">
    <property type="component" value="Unassembled WGS sequence"/>
</dbReference>
<feature type="region of interest" description="Disordered" evidence="1">
    <location>
        <begin position="222"/>
        <end position="261"/>
    </location>
</feature>
<comment type="caution">
    <text evidence="3">The sequence shown here is derived from an EMBL/GenBank/DDBJ whole genome shotgun (WGS) entry which is preliminary data.</text>
</comment>
<feature type="compositionally biased region" description="Low complexity" evidence="1">
    <location>
        <begin position="609"/>
        <end position="618"/>
    </location>
</feature>
<keyword evidence="2" id="KW-1133">Transmembrane helix</keyword>
<accession>A0ABR4ENT0</accession>
<feature type="compositionally biased region" description="Polar residues" evidence="1">
    <location>
        <begin position="438"/>
        <end position="454"/>
    </location>
</feature>
<feature type="region of interest" description="Disordered" evidence="1">
    <location>
        <begin position="554"/>
        <end position="597"/>
    </location>
</feature>
<feature type="compositionally biased region" description="Polar residues" evidence="1">
    <location>
        <begin position="411"/>
        <end position="430"/>
    </location>
</feature>
<feature type="region of interest" description="Disordered" evidence="1">
    <location>
        <begin position="136"/>
        <end position="167"/>
    </location>
</feature>
<feature type="compositionally biased region" description="Polar residues" evidence="1">
    <location>
        <begin position="558"/>
        <end position="571"/>
    </location>
</feature>
<keyword evidence="4" id="KW-1185">Reference proteome</keyword>
<sequence length="841" mass="88241">MTGYPTETTNNVPHQNLHPFTLCFSRRPVAMADMSRTASAVEGFSVYQPALGSPLQFLPAVGTKELEQLIGAYLPGPGSAQEKRATISMDFFEHSRQTGENFKYYAVVTPAATPESAYNVSPVMSDLSFYSSPSQASTPAVAPAAKKPRTASQKPAKTTTTTTTDFSHLPGMKILTADGQDVTNSVSRGCKSKEQRDHAHLMRILKACDACKKKKVKCDPSHKKRLASQVESKSEAAKPAKKSRKTTASPPTEHSAVFTPAPEASFQTDSLGLSSVDFSASMDESWDQFLTFNDEPVNAPIPQDFYGAVPQDFDFFFGMDSSFSPSTSGSSVSSAQPLTPVSSGLLTQANDFTFNEDNSLAFLHSADNSQEPNLPYLNPAGQIGSNYVDFNLFSPASSFIDEEPQLLKSAPASQVQSPTGLNTQLPSSTGLARDQQSRFDQPQSQSRSTLSPSGPEQRVPGGGQAAGHASELIGSLPYHADDRSTTRSASAVTRLQGLQTIHSHTALGCQQVPVESLSEDSGLSRQSSSSVASAPVLSQGVSLREISWDTTPVRAGNAQVTSETASPTTENRYLDPGRRRQDLPDFPDLSTTNAAKSPLASSISVVASSSGSAGRLSPQPGGISRSASSTSQGGLPSGLSLHAPQGLRSSANGNAVIRLRKISHVSVESPCLSGSGSALVCQQRGLGSANVNAELPLQGLVLSQGLPQHPAPAPKPARLSPSEDSAPLSSPARQLLVAGGSSSEVLPSQLAASGLVSILLSLLMVVVVVTTLHQQRTQKQAQAQNVLAGLPSIPAVFLALLSTAAPVSTASPRKRSGGVLGRVRSLLSPVARVVPLLSSCC</sequence>
<proteinExistence type="predicted"/>
<feature type="transmembrane region" description="Helical" evidence="2">
    <location>
        <begin position="785"/>
        <end position="805"/>
    </location>
</feature>
<keyword evidence="2" id="KW-0812">Transmembrane</keyword>
<feature type="region of interest" description="Disordered" evidence="1">
    <location>
        <begin position="609"/>
        <end position="647"/>
    </location>
</feature>